<dbReference type="PANTHER" id="PTHR14725:SF0">
    <property type="entry name" value="RIBOSOME-BINDING FACTOR A, MITOCHONDRIAL-RELATED"/>
    <property type="match status" value="1"/>
</dbReference>
<dbReference type="SUPFAM" id="SSF89919">
    <property type="entry name" value="Ribosome-binding factor A, RbfA"/>
    <property type="match status" value="1"/>
</dbReference>
<dbReference type="PANTHER" id="PTHR14725">
    <property type="entry name" value="RIBOSOME-BINDING FACTOR A, MITOCHONDRIAL-RELATED"/>
    <property type="match status" value="1"/>
</dbReference>
<dbReference type="Pfam" id="PF02033">
    <property type="entry name" value="RBFA"/>
    <property type="match status" value="1"/>
</dbReference>
<evidence type="ECO:0000313" key="2">
    <source>
        <dbReference type="RefSeq" id="XP_017785151.1"/>
    </source>
</evidence>
<dbReference type="RefSeq" id="XP_017785151.1">
    <property type="nucleotide sequence ID" value="XM_017929662.1"/>
</dbReference>
<evidence type="ECO:0000313" key="1">
    <source>
        <dbReference type="Proteomes" id="UP000695000"/>
    </source>
</evidence>
<dbReference type="Gene3D" id="3.30.300.20">
    <property type="match status" value="1"/>
</dbReference>
<sequence length="349" mass="40570">MLSGLIKISALSFRLFNTSSALSGQEKIMQKLMNTNKKKKRFTNDAPLLQKASVLTKGANEGKKSSSSKRIHVLNKLFMKYITDLMATGEYSQHFLGHGIEINRVRVTPDFQMIHVFWLAKGTTSDQDIEAILEKHAGALRHEITQVRIVGEVPKIQFFKDKQFTNLAELDLRLSKADFGEDYEPIHHTTKLKTELKLDLSLEPAVRERIEKLDLEIEEESDEILPDMPQNVLGLDHGDIMERVRKSMKKTHAVHRLDPDVGCALERTVNSDPIIYPSMKAQREAFKDFLNKRQLLKSKAMRPDKNHVLEQDYLEEEWNLRRKLYEERMQWKEDLDDYDYLDDNDETTK</sequence>
<name>A0ABM1NEA1_NICVS</name>
<reference evidence="2" key="1">
    <citation type="submission" date="2025-08" db="UniProtKB">
        <authorList>
            <consortium name="RefSeq"/>
        </authorList>
    </citation>
    <scope>IDENTIFICATION</scope>
    <source>
        <tissue evidence="2">Whole Larva</tissue>
    </source>
</reference>
<dbReference type="InterPro" id="IPR039212">
    <property type="entry name" value="RBFA_mitochondrial"/>
</dbReference>
<gene>
    <name evidence="2" type="primary">LOC108568513</name>
</gene>
<dbReference type="InterPro" id="IPR000238">
    <property type="entry name" value="RbfA"/>
</dbReference>
<keyword evidence="1" id="KW-1185">Reference proteome</keyword>
<accession>A0ABM1NEA1</accession>
<dbReference type="GeneID" id="108568513"/>
<dbReference type="InterPro" id="IPR023799">
    <property type="entry name" value="RbfA_dom_sf"/>
</dbReference>
<dbReference type="InterPro" id="IPR015946">
    <property type="entry name" value="KH_dom-like_a/b"/>
</dbReference>
<protein>
    <submittedName>
        <fullName evidence="2">Uncharacterized protein LOC108568513</fullName>
    </submittedName>
</protein>
<organism evidence="1 2">
    <name type="scientific">Nicrophorus vespilloides</name>
    <name type="common">Boreal carrion beetle</name>
    <dbReference type="NCBI Taxonomy" id="110193"/>
    <lineage>
        <taxon>Eukaryota</taxon>
        <taxon>Metazoa</taxon>
        <taxon>Ecdysozoa</taxon>
        <taxon>Arthropoda</taxon>
        <taxon>Hexapoda</taxon>
        <taxon>Insecta</taxon>
        <taxon>Pterygota</taxon>
        <taxon>Neoptera</taxon>
        <taxon>Endopterygota</taxon>
        <taxon>Coleoptera</taxon>
        <taxon>Polyphaga</taxon>
        <taxon>Staphyliniformia</taxon>
        <taxon>Silphidae</taxon>
        <taxon>Nicrophorinae</taxon>
        <taxon>Nicrophorus</taxon>
    </lineage>
</organism>
<dbReference type="Proteomes" id="UP000695000">
    <property type="component" value="Unplaced"/>
</dbReference>
<proteinExistence type="predicted"/>